<feature type="domain" description="DEAD-box RNA helicase Q" evidence="15">
    <location>
        <begin position="124"/>
        <end position="152"/>
    </location>
</feature>
<feature type="region of interest" description="Disordered" evidence="12">
    <location>
        <begin position="569"/>
        <end position="641"/>
    </location>
</feature>
<dbReference type="EC" id="3.6.4.13" evidence="1"/>
<dbReference type="PROSITE" id="PS51195">
    <property type="entry name" value="Q_MOTIF"/>
    <property type="match status" value="1"/>
</dbReference>
<dbReference type="InterPro" id="IPR001650">
    <property type="entry name" value="Helicase_C-like"/>
</dbReference>
<evidence type="ECO:0000256" key="11">
    <source>
        <dbReference type="RuleBase" id="RU000492"/>
    </source>
</evidence>
<evidence type="ECO:0000256" key="12">
    <source>
        <dbReference type="SAM" id="MobiDB-lite"/>
    </source>
</evidence>
<comment type="catalytic activity">
    <reaction evidence="8">
        <text>ATP + H2O = ADP + phosphate + H(+)</text>
        <dbReference type="Rhea" id="RHEA:13065"/>
        <dbReference type="ChEBI" id="CHEBI:15377"/>
        <dbReference type="ChEBI" id="CHEBI:15378"/>
        <dbReference type="ChEBI" id="CHEBI:30616"/>
        <dbReference type="ChEBI" id="CHEBI:43474"/>
        <dbReference type="ChEBI" id="CHEBI:456216"/>
        <dbReference type="EC" id="3.6.4.13"/>
    </reaction>
</comment>
<dbReference type="InterPro" id="IPR014014">
    <property type="entry name" value="RNA_helicase_DEAD_Q_motif"/>
</dbReference>
<dbReference type="PANTHER" id="PTHR47959">
    <property type="entry name" value="ATP-DEPENDENT RNA HELICASE RHLE-RELATED"/>
    <property type="match status" value="1"/>
</dbReference>
<dbReference type="SMART" id="SM00490">
    <property type="entry name" value="HELICc"/>
    <property type="match status" value="1"/>
</dbReference>
<dbReference type="PROSITE" id="PS51192">
    <property type="entry name" value="HELICASE_ATP_BIND_1"/>
    <property type="match status" value="1"/>
</dbReference>
<evidence type="ECO:0000256" key="9">
    <source>
        <dbReference type="ARBA" id="ARBA00074363"/>
    </source>
</evidence>
<dbReference type="EMBL" id="BMXF01000001">
    <property type="protein sequence ID" value="GHB65089.1"/>
    <property type="molecule type" value="Genomic_DNA"/>
</dbReference>
<dbReference type="GO" id="GO:0003676">
    <property type="term" value="F:nucleic acid binding"/>
    <property type="evidence" value="ECO:0007669"/>
    <property type="project" value="InterPro"/>
</dbReference>
<dbReference type="InterPro" id="IPR012677">
    <property type="entry name" value="Nucleotide-bd_a/b_plait_sf"/>
</dbReference>
<dbReference type="InterPro" id="IPR050079">
    <property type="entry name" value="DEAD_box_RNA_helicase"/>
</dbReference>
<dbReference type="Proteomes" id="UP000598271">
    <property type="component" value="Unassembled WGS sequence"/>
</dbReference>
<evidence type="ECO:0000256" key="1">
    <source>
        <dbReference type="ARBA" id="ARBA00012552"/>
    </source>
</evidence>
<dbReference type="InterPro" id="IPR044742">
    <property type="entry name" value="DEAD/DEAH_RhlB"/>
</dbReference>
<keyword evidence="6 11" id="KW-0067">ATP-binding</keyword>
<keyword evidence="3 11" id="KW-0547">Nucleotide-binding</keyword>
<dbReference type="Gene3D" id="3.40.50.300">
    <property type="entry name" value="P-loop containing nucleotide triphosphate hydrolases"/>
    <property type="match status" value="2"/>
</dbReference>
<dbReference type="InterPro" id="IPR011545">
    <property type="entry name" value="DEAD/DEAH_box_helicase_dom"/>
</dbReference>
<dbReference type="InterPro" id="IPR005580">
    <property type="entry name" value="DbpA/CsdA_RNA-bd_dom"/>
</dbReference>
<gene>
    <name evidence="16" type="ORF">GCM10007390_18980</name>
</gene>
<dbReference type="GO" id="GO:0005829">
    <property type="term" value="C:cytosol"/>
    <property type="evidence" value="ECO:0007669"/>
    <property type="project" value="TreeGrafter"/>
</dbReference>
<dbReference type="Pfam" id="PF00271">
    <property type="entry name" value="Helicase_C"/>
    <property type="match status" value="1"/>
</dbReference>
<dbReference type="Pfam" id="PF00270">
    <property type="entry name" value="DEAD"/>
    <property type="match status" value="1"/>
</dbReference>
<dbReference type="PROSITE" id="PS51194">
    <property type="entry name" value="HELICASE_CTER"/>
    <property type="match status" value="1"/>
</dbReference>
<evidence type="ECO:0000256" key="2">
    <source>
        <dbReference type="ARBA" id="ARBA00022490"/>
    </source>
</evidence>
<keyword evidence="2" id="KW-0963">Cytoplasm</keyword>
<dbReference type="CDD" id="cd00268">
    <property type="entry name" value="DEADc"/>
    <property type="match status" value="1"/>
</dbReference>
<evidence type="ECO:0000259" key="13">
    <source>
        <dbReference type="PROSITE" id="PS51192"/>
    </source>
</evidence>
<keyword evidence="5 11" id="KW-0347">Helicase</keyword>
<dbReference type="InterPro" id="IPR027417">
    <property type="entry name" value="P-loop_NTPase"/>
</dbReference>
<dbReference type="SUPFAM" id="SSF52540">
    <property type="entry name" value="P-loop containing nucleoside triphosphate hydrolases"/>
    <property type="match status" value="1"/>
</dbReference>
<evidence type="ECO:0000313" key="17">
    <source>
        <dbReference type="Proteomes" id="UP000598271"/>
    </source>
</evidence>
<comment type="caution">
    <text evidence="16">The sequence shown here is derived from an EMBL/GenBank/DDBJ whole genome shotgun (WGS) entry which is preliminary data.</text>
</comment>
<dbReference type="InterPro" id="IPR014001">
    <property type="entry name" value="Helicase_ATP-bd"/>
</dbReference>
<reference evidence="16 17" key="1">
    <citation type="journal article" date="2014" name="Int. J. Syst. Evol. Microbiol.">
        <title>Complete genome sequence of Corynebacterium casei LMG S-19264T (=DSM 44701T), isolated from a smear-ripened cheese.</title>
        <authorList>
            <consortium name="US DOE Joint Genome Institute (JGI-PGF)"/>
            <person name="Walter F."/>
            <person name="Albersmeier A."/>
            <person name="Kalinowski J."/>
            <person name="Ruckert C."/>
        </authorList>
    </citation>
    <scope>NUCLEOTIDE SEQUENCE [LARGE SCALE GENOMIC DNA]</scope>
    <source>
        <strain evidence="16 17">KCTC 12866</strain>
    </source>
</reference>
<organism evidence="16 17">
    <name type="scientific">Persicitalea jodogahamensis</name>
    <dbReference type="NCBI Taxonomy" id="402147"/>
    <lineage>
        <taxon>Bacteria</taxon>
        <taxon>Pseudomonadati</taxon>
        <taxon>Bacteroidota</taxon>
        <taxon>Cytophagia</taxon>
        <taxon>Cytophagales</taxon>
        <taxon>Spirosomataceae</taxon>
        <taxon>Persicitalea</taxon>
    </lineage>
</organism>
<dbReference type="FunFam" id="3.40.50.300:FF:000108">
    <property type="entry name" value="ATP-dependent RNA helicase RhlE"/>
    <property type="match status" value="1"/>
</dbReference>
<evidence type="ECO:0000256" key="3">
    <source>
        <dbReference type="ARBA" id="ARBA00022741"/>
    </source>
</evidence>
<dbReference type="Pfam" id="PF03880">
    <property type="entry name" value="DbpA"/>
    <property type="match status" value="1"/>
</dbReference>
<dbReference type="GO" id="GO:0005524">
    <property type="term" value="F:ATP binding"/>
    <property type="evidence" value="ECO:0007669"/>
    <property type="project" value="UniProtKB-KW"/>
</dbReference>
<evidence type="ECO:0000256" key="6">
    <source>
        <dbReference type="ARBA" id="ARBA00022840"/>
    </source>
</evidence>
<dbReference type="GO" id="GO:0016787">
    <property type="term" value="F:hydrolase activity"/>
    <property type="evidence" value="ECO:0007669"/>
    <property type="project" value="UniProtKB-KW"/>
</dbReference>
<dbReference type="PROSITE" id="PS00039">
    <property type="entry name" value="DEAD_ATP_HELICASE"/>
    <property type="match status" value="1"/>
</dbReference>
<evidence type="ECO:0000256" key="5">
    <source>
        <dbReference type="ARBA" id="ARBA00022806"/>
    </source>
</evidence>
<name>A0A8J3D8F0_9BACT</name>
<dbReference type="SMART" id="SM00487">
    <property type="entry name" value="DEXDc"/>
    <property type="match status" value="1"/>
</dbReference>
<dbReference type="AlphaFoldDB" id="A0A8J3D8F0"/>
<dbReference type="CDD" id="cd18787">
    <property type="entry name" value="SF2_C_DEAD"/>
    <property type="match status" value="1"/>
</dbReference>
<dbReference type="GO" id="GO:0003724">
    <property type="term" value="F:RNA helicase activity"/>
    <property type="evidence" value="ECO:0007669"/>
    <property type="project" value="UniProtKB-EC"/>
</dbReference>
<keyword evidence="4 11" id="KW-0378">Hydrolase</keyword>
<evidence type="ECO:0000256" key="4">
    <source>
        <dbReference type="ARBA" id="ARBA00022801"/>
    </source>
</evidence>
<comment type="similarity">
    <text evidence="7 11">Belongs to the DEAD box helicase family.</text>
</comment>
<protein>
    <recommendedName>
        <fullName evidence="9">DEAD-box ATP-dependent RNA helicase RhpA</fullName>
        <ecNumber evidence="1">3.6.4.13</ecNumber>
    </recommendedName>
</protein>
<evidence type="ECO:0000259" key="15">
    <source>
        <dbReference type="PROSITE" id="PS51195"/>
    </source>
</evidence>
<dbReference type="GO" id="GO:0009266">
    <property type="term" value="P:response to temperature stimulus"/>
    <property type="evidence" value="ECO:0007669"/>
    <property type="project" value="UniProtKB-ARBA"/>
</dbReference>
<evidence type="ECO:0000313" key="16">
    <source>
        <dbReference type="EMBL" id="GHB65089.1"/>
    </source>
</evidence>
<keyword evidence="17" id="KW-1185">Reference proteome</keyword>
<evidence type="ECO:0000259" key="14">
    <source>
        <dbReference type="PROSITE" id="PS51194"/>
    </source>
</evidence>
<sequence>MELIENEEVLVVEANVPDDQIVTEKKPKAKKKVASVEAVEAEVSPENEIVAEEKKPKAKKKVTAVAETDEMINSSENEPVAEEKKPTTKKKVVAVKEEEIEMAQPEVDFDADEEEEVLEEAPKSGFAALGLSDDIMRAVEEMGFTDPSPIQAEAIPPVMEGYDVIGQAQTGTGKTAAFGIPALEMIDARSNAVQVLVLCPTRELAVQVSQEIGRLAKYKRGIRIEAIYGGDSIERQIRSLKKGVQIVVGTPGRVMDHMQRRTLDFSEVRMMVLDEADEMLDMGFREDIESILVDMPADKQTILFSATMSKPILSITKRFLDDPVMIKVVRNELTNDNIEQLCYEVKPQGKLEVMTRLIDMYNIQSLLVFCNTKRKVDEIVEQMQARGYAAEGIHGDLRQQQRTNVMSKFKSGITTILVGTDVAARGIDVSGLDAVINYDIPLDEEYYVHRIGRTGRAGLAGKAFSLVARDERNRIRQIENFTKVKIEKGVIPSYEDIVGVRKARFVETMAEAIRQNDKNKDNLYDDVLEQLHHSGFSTEQIVAAMTQQLLGVEKNEYADANLAWEERRADRGDRDDRRGRDRDRGDRGGRFGRDRGDRGSRFESRDDRGGRFGRDRGDRGPRAGGDDRGPRREKAAPGPVEEGMSRLYFNVGHQDRIAPRDFVGAIAGESGIAGRDIGAIEIYDNYTYVDVPERDSRVVIRAMDGNTIKGNRVQVDIAK</sequence>
<feature type="short sequence motif" description="Q motif" evidence="10">
    <location>
        <begin position="124"/>
        <end position="152"/>
    </location>
</feature>
<feature type="domain" description="Helicase C-terminal" evidence="14">
    <location>
        <begin position="337"/>
        <end position="498"/>
    </location>
</feature>
<dbReference type="InterPro" id="IPR000629">
    <property type="entry name" value="RNA-helicase_DEAD-box_CS"/>
</dbReference>
<dbReference type="GO" id="GO:0042255">
    <property type="term" value="P:ribosome assembly"/>
    <property type="evidence" value="ECO:0007669"/>
    <property type="project" value="UniProtKB-ARBA"/>
</dbReference>
<dbReference type="RefSeq" id="WP_374757956.1">
    <property type="nucleotide sequence ID" value="NZ_BMXF01000001.1"/>
</dbReference>
<dbReference type="PANTHER" id="PTHR47959:SF13">
    <property type="entry name" value="ATP-DEPENDENT RNA HELICASE RHLE"/>
    <property type="match status" value="1"/>
</dbReference>
<evidence type="ECO:0000256" key="7">
    <source>
        <dbReference type="ARBA" id="ARBA00038437"/>
    </source>
</evidence>
<feature type="compositionally biased region" description="Basic and acidic residues" evidence="12">
    <location>
        <begin position="569"/>
        <end position="635"/>
    </location>
</feature>
<dbReference type="Gene3D" id="3.30.70.330">
    <property type="match status" value="1"/>
</dbReference>
<evidence type="ECO:0000256" key="10">
    <source>
        <dbReference type="PROSITE-ProRule" id="PRU00552"/>
    </source>
</evidence>
<feature type="domain" description="Helicase ATP-binding" evidence="13">
    <location>
        <begin position="155"/>
        <end position="326"/>
    </location>
</feature>
<proteinExistence type="inferred from homology"/>
<dbReference type="CDD" id="cd12252">
    <property type="entry name" value="RRM_DbpA"/>
    <property type="match status" value="1"/>
</dbReference>
<accession>A0A8J3D8F0</accession>
<evidence type="ECO:0000256" key="8">
    <source>
        <dbReference type="ARBA" id="ARBA00047984"/>
    </source>
</evidence>